<evidence type="ECO:0000259" key="2">
    <source>
        <dbReference type="Pfam" id="PF13786"/>
    </source>
</evidence>
<feature type="transmembrane region" description="Helical" evidence="1">
    <location>
        <begin position="49"/>
        <end position="70"/>
    </location>
</feature>
<dbReference type="HOGENOM" id="CLU_625147_0_0_9"/>
<dbReference type="OrthoDB" id="1748051at2"/>
<keyword evidence="1" id="KW-0812">Transmembrane</keyword>
<dbReference type="EMBL" id="CP006721">
    <property type="protein sequence ID" value="AGX42537.1"/>
    <property type="molecule type" value="Genomic_DNA"/>
</dbReference>
<gene>
    <name evidence="3" type="ORF">CLSA_c15370</name>
</gene>
<protein>
    <recommendedName>
        <fullName evidence="2">DUF4179 domain-containing protein</fullName>
    </recommendedName>
</protein>
<dbReference type="KEGG" id="csb:CLSA_c15370"/>
<dbReference type="Gene3D" id="2.60.40.1630">
    <property type="entry name" value="bacillus anthracis domain"/>
    <property type="match status" value="1"/>
</dbReference>
<reference evidence="3 4" key="1">
    <citation type="journal article" date="2013" name="Genome Announc.">
        <title>Complete Genome Sequence of the Solvent Producer Clostridium saccharobutylicum NCP262 (DSM 13864).</title>
        <authorList>
            <person name="Poehlein A."/>
            <person name="Hartwich K."/>
            <person name="Krabben P."/>
            <person name="Ehrenreich A."/>
            <person name="Liebl W."/>
            <person name="Durre P."/>
            <person name="Gottschalk G."/>
            <person name="Daniel R."/>
        </authorList>
    </citation>
    <scope>NUCLEOTIDE SEQUENCE [LARGE SCALE GENOMIC DNA]</scope>
    <source>
        <strain evidence="3">DSM 13864</strain>
    </source>
</reference>
<keyword evidence="1" id="KW-0472">Membrane</keyword>
<keyword evidence="1" id="KW-1133">Transmembrane helix</keyword>
<feature type="domain" description="DUF4179" evidence="2">
    <location>
        <begin position="45"/>
        <end position="131"/>
    </location>
</feature>
<keyword evidence="4" id="KW-1185">Reference proteome</keyword>
<dbReference type="PATRIC" id="fig|1345695.10.peg.4228"/>
<accession>U5MSX2</accession>
<dbReference type="eggNOG" id="ENOG5032K2M">
    <property type="taxonomic scope" value="Bacteria"/>
</dbReference>
<evidence type="ECO:0000313" key="4">
    <source>
        <dbReference type="Proteomes" id="UP000017118"/>
    </source>
</evidence>
<name>U5MSX2_CLOSA</name>
<dbReference type="AlphaFoldDB" id="U5MSX2"/>
<dbReference type="RefSeq" id="WP_022744847.1">
    <property type="nucleotide sequence ID" value="NC_022571.1"/>
</dbReference>
<dbReference type="Proteomes" id="UP000017118">
    <property type="component" value="Chromosome"/>
</dbReference>
<proteinExistence type="predicted"/>
<evidence type="ECO:0000313" key="3">
    <source>
        <dbReference type="EMBL" id="AGX42537.1"/>
    </source>
</evidence>
<organism evidence="3 4">
    <name type="scientific">Clostridium saccharobutylicum DSM 13864</name>
    <dbReference type="NCBI Taxonomy" id="1345695"/>
    <lineage>
        <taxon>Bacteria</taxon>
        <taxon>Bacillati</taxon>
        <taxon>Bacillota</taxon>
        <taxon>Clostridia</taxon>
        <taxon>Eubacteriales</taxon>
        <taxon>Clostridiaceae</taxon>
        <taxon>Clostridium</taxon>
    </lineage>
</organism>
<sequence>MNEKEIMNMLDKIDINENEFDYIDVELTDIEKKRIRKNFRKAINKKDSIVKKVCIACAVIIAIGVTPIIASPVMASNIPILSNIYESLGIYNEYKDYTTYIGQSITTSKYTYTLDNIMVTPNQSLMAIKITSTGPIPDDHEGFIITPSIGGVPCNSGSSKNYRIDDHNIVITFEHDYVNKVPKKSTIKIDIESLDSRDMDSNSHGTFEFKADFDRSYTEFTSIPIKNVNIDKFGVKVKEINSNIMQTKIISEGYEDDKLEFLLNIDGKLYGGLKSSSSGKMTTRFEGLDVNTINNSKNISLLIYEAKYSEDECRDFIESLNKIEQPNRIEEKNVSFFPYYNFSDKHKGEFYNLERNENTIKFHYKGKPSDVIALSDMCAWYKGNIKLTISKVIPNTNDENNFTIEFNNLPKDKKIELSFLKIADIYNDFTLLNTIKVK</sequence>
<dbReference type="Pfam" id="PF13786">
    <property type="entry name" value="DUF4179"/>
    <property type="match status" value="1"/>
</dbReference>
<evidence type="ECO:0000256" key="1">
    <source>
        <dbReference type="SAM" id="Phobius"/>
    </source>
</evidence>
<dbReference type="InterPro" id="IPR025436">
    <property type="entry name" value="DUF4179"/>
</dbReference>
<dbReference type="GeneID" id="55474037"/>